<name>A0A841KZ78_9FIRM</name>
<dbReference type="PANTHER" id="PTHR33376:SF7">
    <property type="entry name" value="C4-DICARBOXYLATE-BINDING PROTEIN DCTB"/>
    <property type="match status" value="1"/>
</dbReference>
<keyword evidence="3 4" id="KW-0732">Signal</keyword>
<protein>
    <submittedName>
        <fullName evidence="5">Tripartite ATP-independent transporter DctP family solute receptor</fullName>
    </submittedName>
</protein>
<dbReference type="AlphaFoldDB" id="A0A841KZ78"/>
<dbReference type="Gene3D" id="3.40.190.170">
    <property type="entry name" value="Bacterial extracellular solute-binding protein, family 7"/>
    <property type="match status" value="1"/>
</dbReference>
<dbReference type="InterPro" id="IPR004682">
    <property type="entry name" value="TRAP_DctP"/>
</dbReference>
<keyword evidence="5" id="KW-0675">Receptor</keyword>
<accession>A0A841KZ78</accession>
<dbReference type="PANTHER" id="PTHR33376">
    <property type="match status" value="1"/>
</dbReference>
<dbReference type="NCBIfam" id="NF037995">
    <property type="entry name" value="TRAP_S1"/>
    <property type="match status" value="1"/>
</dbReference>
<evidence type="ECO:0000256" key="2">
    <source>
        <dbReference type="ARBA" id="ARBA00022448"/>
    </source>
</evidence>
<evidence type="ECO:0000256" key="1">
    <source>
        <dbReference type="ARBA" id="ARBA00009023"/>
    </source>
</evidence>
<evidence type="ECO:0000313" key="5">
    <source>
        <dbReference type="EMBL" id="MBB6217280.1"/>
    </source>
</evidence>
<dbReference type="EMBL" id="JACHEN010000022">
    <property type="protein sequence ID" value="MBB6217280.1"/>
    <property type="molecule type" value="Genomic_DNA"/>
</dbReference>
<comment type="caution">
    <text evidence="5">The sequence shown here is derived from an EMBL/GenBank/DDBJ whole genome shotgun (WGS) entry which is preliminary data.</text>
</comment>
<evidence type="ECO:0000313" key="6">
    <source>
        <dbReference type="Proteomes" id="UP000579281"/>
    </source>
</evidence>
<feature type="chain" id="PRO_5039232911" evidence="4">
    <location>
        <begin position="20"/>
        <end position="347"/>
    </location>
</feature>
<evidence type="ECO:0000256" key="4">
    <source>
        <dbReference type="SAM" id="SignalP"/>
    </source>
</evidence>
<evidence type="ECO:0000256" key="3">
    <source>
        <dbReference type="ARBA" id="ARBA00022729"/>
    </source>
</evidence>
<dbReference type="InterPro" id="IPR038404">
    <property type="entry name" value="TRAP_DctP_sf"/>
</dbReference>
<feature type="signal peptide" evidence="4">
    <location>
        <begin position="1"/>
        <end position="19"/>
    </location>
</feature>
<dbReference type="Proteomes" id="UP000579281">
    <property type="component" value="Unassembled WGS sequence"/>
</dbReference>
<gene>
    <name evidence="5" type="ORF">HNQ80_003399</name>
</gene>
<comment type="similarity">
    <text evidence="1">Belongs to the bacterial solute-binding protein 7 family.</text>
</comment>
<reference evidence="5 6" key="1">
    <citation type="submission" date="2020-08" db="EMBL/GenBank/DDBJ databases">
        <title>Genomic Encyclopedia of Type Strains, Phase IV (KMG-IV): sequencing the most valuable type-strain genomes for metagenomic binning, comparative biology and taxonomic classification.</title>
        <authorList>
            <person name="Goeker M."/>
        </authorList>
    </citation>
    <scope>NUCLEOTIDE SEQUENCE [LARGE SCALE GENOMIC DNA]</scope>
    <source>
        <strain evidence="5 6">DSM 103526</strain>
    </source>
</reference>
<dbReference type="RefSeq" id="WP_184311786.1">
    <property type="nucleotide sequence ID" value="NZ_JACHEN010000022.1"/>
</dbReference>
<dbReference type="CDD" id="cd13603">
    <property type="entry name" value="PBP2_TRAP_Siap_TeaA_like"/>
    <property type="match status" value="1"/>
</dbReference>
<dbReference type="InterPro" id="IPR018389">
    <property type="entry name" value="DctP_fam"/>
</dbReference>
<dbReference type="GO" id="GO:0030288">
    <property type="term" value="C:outer membrane-bounded periplasmic space"/>
    <property type="evidence" value="ECO:0007669"/>
    <property type="project" value="InterPro"/>
</dbReference>
<dbReference type="GO" id="GO:0055085">
    <property type="term" value="P:transmembrane transport"/>
    <property type="evidence" value="ECO:0007669"/>
    <property type="project" value="InterPro"/>
</dbReference>
<sequence>MRKLALIVCILIMASTLLTGCGTTPKEAPKTKSTDAEVETVILKAATNNPKTSGHYKGLEIFKKLVEERTNGVVQVELYSDAVLGDEEQMAEGMKMGTVDAMMAASAKYANFVPEMDLYSPPYTFKSWEHMQAVVKSDVNEKIANAVKERRGDIYLGVFTDGVRNVFTRKPVNSLDELKGLKLRTMTGPNETNSWKALGTNPTPLAYTELYAALESGVVDGAENSMAAILNMKFYESCKYVYKTQHNYLTLPFFISAKAIEKIPADLREIVIQAGMDTCKEQIDWAIENDKKAEEILVTQHGITIVEMSKEDKEKALELCNNVQNENAARIKMEADLEKIREIGKNY</sequence>
<dbReference type="PIRSF" id="PIRSF006470">
    <property type="entry name" value="DctB"/>
    <property type="match status" value="1"/>
</dbReference>
<organism evidence="5 6">
    <name type="scientific">Anaerosolibacter carboniphilus</name>
    <dbReference type="NCBI Taxonomy" id="1417629"/>
    <lineage>
        <taxon>Bacteria</taxon>
        <taxon>Bacillati</taxon>
        <taxon>Bacillota</taxon>
        <taxon>Clostridia</taxon>
        <taxon>Peptostreptococcales</taxon>
        <taxon>Thermotaleaceae</taxon>
        <taxon>Anaerosolibacter</taxon>
    </lineage>
</organism>
<keyword evidence="6" id="KW-1185">Reference proteome</keyword>
<proteinExistence type="inferred from homology"/>
<keyword evidence="2" id="KW-0813">Transport</keyword>
<dbReference type="NCBIfam" id="TIGR00787">
    <property type="entry name" value="dctP"/>
    <property type="match status" value="1"/>
</dbReference>
<dbReference type="PROSITE" id="PS51257">
    <property type="entry name" value="PROKAR_LIPOPROTEIN"/>
    <property type="match status" value="1"/>
</dbReference>
<dbReference type="Pfam" id="PF03480">
    <property type="entry name" value="DctP"/>
    <property type="match status" value="1"/>
</dbReference>